<evidence type="ECO:0000256" key="13">
    <source>
        <dbReference type="ARBA" id="ARBA00022989"/>
    </source>
</evidence>
<keyword evidence="11 18" id="KW-0812">Transmembrane</keyword>
<evidence type="ECO:0000313" key="21">
    <source>
        <dbReference type="Proteomes" id="UP000076268"/>
    </source>
</evidence>
<evidence type="ECO:0000256" key="12">
    <source>
        <dbReference type="ARBA" id="ARBA00022695"/>
    </source>
</evidence>
<dbReference type="EC" id="2.7.7.41" evidence="6 18"/>
<evidence type="ECO:0000256" key="5">
    <source>
        <dbReference type="ARBA" id="ARBA00010185"/>
    </source>
</evidence>
<comment type="pathway">
    <text evidence="4">Lipid metabolism.</text>
</comment>
<comment type="catalytic activity">
    <reaction evidence="1 18">
        <text>a 1,2-diacyl-sn-glycero-3-phosphate + CTP + H(+) = a CDP-1,2-diacyl-sn-glycerol + diphosphate</text>
        <dbReference type="Rhea" id="RHEA:16229"/>
        <dbReference type="ChEBI" id="CHEBI:15378"/>
        <dbReference type="ChEBI" id="CHEBI:33019"/>
        <dbReference type="ChEBI" id="CHEBI:37563"/>
        <dbReference type="ChEBI" id="CHEBI:58332"/>
        <dbReference type="ChEBI" id="CHEBI:58608"/>
        <dbReference type="EC" id="2.7.7.41"/>
    </reaction>
</comment>
<keyword evidence="12 18" id="KW-0548">Nucleotidyltransferase</keyword>
<dbReference type="UniPathway" id="UPA00557">
    <property type="reaction ID" value="UER00614"/>
</dbReference>
<dbReference type="STRING" id="1794912.AXX12_03770"/>
<dbReference type="Pfam" id="PF01148">
    <property type="entry name" value="CTP_transf_1"/>
    <property type="match status" value="1"/>
</dbReference>
<evidence type="ECO:0000256" key="1">
    <source>
        <dbReference type="ARBA" id="ARBA00001698"/>
    </source>
</evidence>
<feature type="transmembrane region" description="Helical" evidence="19">
    <location>
        <begin position="6"/>
        <end position="39"/>
    </location>
</feature>
<evidence type="ECO:0000256" key="9">
    <source>
        <dbReference type="ARBA" id="ARBA00022516"/>
    </source>
</evidence>
<dbReference type="InterPro" id="IPR000374">
    <property type="entry name" value="PC_trans"/>
</dbReference>
<dbReference type="GO" id="GO:0016024">
    <property type="term" value="P:CDP-diacylglycerol biosynthetic process"/>
    <property type="evidence" value="ECO:0007669"/>
    <property type="project" value="UniProtKB-UniPathway"/>
</dbReference>
<evidence type="ECO:0000256" key="18">
    <source>
        <dbReference type="RuleBase" id="RU003938"/>
    </source>
</evidence>
<comment type="similarity">
    <text evidence="5 18">Belongs to the CDS family.</text>
</comment>
<evidence type="ECO:0000256" key="19">
    <source>
        <dbReference type="SAM" id="Phobius"/>
    </source>
</evidence>
<dbReference type="AlphaFoldDB" id="A0A154BTL3"/>
<feature type="transmembrane region" description="Helical" evidence="19">
    <location>
        <begin position="188"/>
        <end position="211"/>
    </location>
</feature>
<comment type="caution">
    <text evidence="20">The sequence shown here is derived from an EMBL/GenBank/DDBJ whole genome shotgun (WGS) entry which is preliminary data.</text>
</comment>
<dbReference type="GO" id="GO:0004605">
    <property type="term" value="F:phosphatidate cytidylyltransferase activity"/>
    <property type="evidence" value="ECO:0007669"/>
    <property type="project" value="UniProtKB-EC"/>
</dbReference>
<dbReference type="Proteomes" id="UP000076268">
    <property type="component" value="Unassembled WGS sequence"/>
</dbReference>
<feature type="transmembrane region" description="Helical" evidence="19">
    <location>
        <begin position="77"/>
        <end position="96"/>
    </location>
</feature>
<feature type="transmembrane region" description="Helical" evidence="19">
    <location>
        <begin position="103"/>
        <end position="127"/>
    </location>
</feature>
<evidence type="ECO:0000256" key="4">
    <source>
        <dbReference type="ARBA" id="ARBA00005189"/>
    </source>
</evidence>
<keyword evidence="21" id="KW-1185">Reference proteome</keyword>
<comment type="subcellular location">
    <subcellularLocation>
        <location evidence="2">Cell membrane</location>
        <topology evidence="2">Multi-pass membrane protein</topology>
    </subcellularLocation>
</comment>
<proteinExistence type="inferred from homology"/>
<dbReference type="GO" id="GO:0005886">
    <property type="term" value="C:plasma membrane"/>
    <property type="evidence" value="ECO:0007669"/>
    <property type="project" value="UniProtKB-SubCell"/>
</dbReference>
<evidence type="ECO:0000256" key="6">
    <source>
        <dbReference type="ARBA" id="ARBA00012487"/>
    </source>
</evidence>
<feature type="transmembrane region" description="Helical" evidence="19">
    <location>
        <begin position="51"/>
        <end position="71"/>
    </location>
</feature>
<keyword evidence="9" id="KW-0444">Lipid biosynthesis</keyword>
<organism evidence="20 21">
    <name type="scientific">Anaerosporomusa subterranea</name>
    <dbReference type="NCBI Taxonomy" id="1794912"/>
    <lineage>
        <taxon>Bacteria</taxon>
        <taxon>Bacillati</taxon>
        <taxon>Bacillota</taxon>
        <taxon>Negativicutes</taxon>
        <taxon>Acetonemataceae</taxon>
        <taxon>Anaerosporomusa</taxon>
    </lineage>
</organism>
<keyword evidence="16" id="KW-0594">Phospholipid biosynthesis</keyword>
<evidence type="ECO:0000256" key="15">
    <source>
        <dbReference type="ARBA" id="ARBA00023136"/>
    </source>
</evidence>
<evidence type="ECO:0000256" key="16">
    <source>
        <dbReference type="ARBA" id="ARBA00023209"/>
    </source>
</evidence>
<dbReference type="RefSeq" id="WP_066239275.1">
    <property type="nucleotide sequence ID" value="NZ_LSGP01000013.1"/>
</dbReference>
<keyword evidence="10 18" id="KW-0808">Transferase</keyword>
<comment type="pathway">
    <text evidence="3 18">Phospholipid metabolism; CDP-diacylglycerol biosynthesis; CDP-diacylglycerol from sn-glycerol 3-phosphate: step 3/3.</text>
</comment>
<evidence type="ECO:0000256" key="10">
    <source>
        <dbReference type="ARBA" id="ARBA00022679"/>
    </source>
</evidence>
<name>A0A154BTL3_ANASB</name>
<evidence type="ECO:0000256" key="8">
    <source>
        <dbReference type="ARBA" id="ARBA00022475"/>
    </source>
</evidence>
<feature type="transmembrane region" description="Helical" evidence="19">
    <location>
        <begin position="147"/>
        <end position="167"/>
    </location>
</feature>
<accession>A0A154BTL3</accession>
<gene>
    <name evidence="20" type="ORF">AXX12_03770</name>
</gene>
<evidence type="ECO:0000256" key="14">
    <source>
        <dbReference type="ARBA" id="ARBA00023098"/>
    </source>
</evidence>
<dbReference type="PANTHER" id="PTHR46382">
    <property type="entry name" value="PHOSPHATIDATE CYTIDYLYLTRANSFERASE"/>
    <property type="match status" value="1"/>
</dbReference>
<keyword evidence="13 19" id="KW-1133">Transmembrane helix</keyword>
<feature type="transmembrane region" description="Helical" evidence="19">
    <location>
        <begin position="257"/>
        <end position="275"/>
    </location>
</feature>
<dbReference type="OrthoDB" id="9799199at2"/>
<keyword evidence="17" id="KW-1208">Phospholipid metabolism</keyword>
<evidence type="ECO:0000256" key="3">
    <source>
        <dbReference type="ARBA" id="ARBA00005119"/>
    </source>
</evidence>
<keyword evidence="15 19" id="KW-0472">Membrane</keyword>
<evidence type="ECO:0000313" key="20">
    <source>
        <dbReference type="EMBL" id="KYZ77261.1"/>
    </source>
</evidence>
<evidence type="ECO:0000256" key="7">
    <source>
        <dbReference type="ARBA" id="ARBA00019373"/>
    </source>
</evidence>
<protein>
    <recommendedName>
        <fullName evidence="7 18">Phosphatidate cytidylyltransferase</fullName>
        <ecNumber evidence="6 18">2.7.7.41</ecNumber>
    </recommendedName>
</protein>
<sequence>MLLQRILTAAVGIPITVYIIQFGGWLFASAIIALALAAWREYGLMLRKQNIEIGMLGGAASTLLLLLSGWCGNSEEIIMAIWIVLLWTLLRTLRIWQNNNHSFVPAAFSLFGVIYIGFSFMHLILLREVSTMVITQTHFANMSLGTVYLWVAFLATWASDTFAYFVGTALGRHKLAPNISPHKSVEGFVGGVIGAVLAVLVFGHFTAIPIVHRIATGMLVGLVSPIGDLAESALKRFCCVKDSGSLLPGHGGVLDRFDSILFSVPVIYYYVRLIILQ</sequence>
<dbReference type="PROSITE" id="PS01315">
    <property type="entry name" value="CDS"/>
    <property type="match status" value="1"/>
</dbReference>
<dbReference type="PANTHER" id="PTHR46382:SF1">
    <property type="entry name" value="PHOSPHATIDATE CYTIDYLYLTRANSFERASE"/>
    <property type="match status" value="1"/>
</dbReference>
<keyword evidence="14" id="KW-0443">Lipid metabolism</keyword>
<keyword evidence="8" id="KW-1003">Cell membrane</keyword>
<evidence type="ECO:0000256" key="11">
    <source>
        <dbReference type="ARBA" id="ARBA00022692"/>
    </source>
</evidence>
<reference evidence="20 21" key="1">
    <citation type="submission" date="2016-02" db="EMBL/GenBank/DDBJ databases">
        <title>Anaerosporomusa subterraneum gen. nov., sp. nov., a spore-forming obligate anaerobe isolated from saprolite.</title>
        <authorList>
            <person name="Choi J.K."/>
            <person name="Shah M."/>
            <person name="Yee N."/>
        </authorList>
    </citation>
    <scope>NUCLEOTIDE SEQUENCE [LARGE SCALE GENOMIC DNA]</scope>
    <source>
        <strain evidence="20 21">RU4</strain>
    </source>
</reference>
<evidence type="ECO:0000256" key="2">
    <source>
        <dbReference type="ARBA" id="ARBA00004651"/>
    </source>
</evidence>
<evidence type="ECO:0000256" key="17">
    <source>
        <dbReference type="ARBA" id="ARBA00023264"/>
    </source>
</evidence>
<dbReference type="EMBL" id="LSGP01000013">
    <property type="protein sequence ID" value="KYZ77261.1"/>
    <property type="molecule type" value="Genomic_DNA"/>
</dbReference>